<proteinExistence type="predicted"/>
<keyword evidence="2" id="KW-1185">Reference proteome</keyword>
<sequence>MSVDGQADPGGPRLRPAAARARSADGGIVAVEAFSRGGAIDRAWMGWGALRVLSRQDWAPGAVRDEGRVANVERFLLVISGALDADCGDSGRHRVDAGDLLWIGAGHGLGARLANASATAPLRLVELWLLPDRVNAPPAVANRRGGGDVEAGSCVGAAAGWTLLADGAAAAARVVSADPAGPAAPVSDGDPLPLRQRAQVLAARLEPGLCLSLAPGEAGRCWLEVLEGEAVVLAAAGSGMPLAAGDGVGWLAGDAGAPVSVAAFGSGPASLLLLTMPA</sequence>
<evidence type="ECO:0008006" key="3">
    <source>
        <dbReference type="Google" id="ProtNLM"/>
    </source>
</evidence>
<evidence type="ECO:0000313" key="1">
    <source>
        <dbReference type="EMBL" id="MFC0716513.1"/>
    </source>
</evidence>
<dbReference type="RefSeq" id="WP_386659086.1">
    <property type="nucleotide sequence ID" value="NZ_JBHLTF010000005.1"/>
</dbReference>
<organism evidence="1 2">
    <name type="scientific">Luteimonas padinae</name>
    <dbReference type="NCBI Taxonomy" id="1714359"/>
    <lineage>
        <taxon>Bacteria</taxon>
        <taxon>Pseudomonadati</taxon>
        <taxon>Pseudomonadota</taxon>
        <taxon>Gammaproteobacteria</taxon>
        <taxon>Lysobacterales</taxon>
        <taxon>Lysobacteraceae</taxon>
        <taxon>Luteimonas</taxon>
    </lineage>
</organism>
<dbReference type="InterPro" id="IPR012093">
    <property type="entry name" value="Pirin"/>
</dbReference>
<dbReference type="Proteomes" id="UP001589898">
    <property type="component" value="Unassembled WGS sequence"/>
</dbReference>
<dbReference type="SUPFAM" id="SSF51182">
    <property type="entry name" value="RmlC-like cupins"/>
    <property type="match status" value="1"/>
</dbReference>
<gene>
    <name evidence="1" type="ORF">ACFFFU_01885</name>
</gene>
<dbReference type="InterPro" id="IPR014710">
    <property type="entry name" value="RmlC-like_jellyroll"/>
</dbReference>
<reference evidence="1 2" key="1">
    <citation type="submission" date="2024-09" db="EMBL/GenBank/DDBJ databases">
        <authorList>
            <person name="Sun Q."/>
            <person name="Mori K."/>
        </authorList>
    </citation>
    <scope>NUCLEOTIDE SEQUENCE [LARGE SCALE GENOMIC DNA]</scope>
    <source>
        <strain evidence="1 2">KCTC 52403</strain>
    </source>
</reference>
<dbReference type="Gene3D" id="2.60.120.10">
    <property type="entry name" value="Jelly Rolls"/>
    <property type="match status" value="2"/>
</dbReference>
<accession>A0ABV6SST0</accession>
<dbReference type="EMBL" id="JBHLTF010000005">
    <property type="protein sequence ID" value="MFC0716513.1"/>
    <property type="molecule type" value="Genomic_DNA"/>
</dbReference>
<comment type="caution">
    <text evidence="1">The sequence shown here is derived from an EMBL/GenBank/DDBJ whole genome shotgun (WGS) entry which is preliminary data.</text>
</comment>
<protein>
    <recommendedName>
        <fullName evidence="3">Quercetin 2,3-dioxygenase C-terminal cupin domain-containing protein</fullName>
    </recommendedName>
</protein>
<dbReference type="InterPro" id="IPR011051">
    <property type="entry name" value="RmlC_Cupin_sf"/>
</dbReference>
<name>A0ABV6SST0_9GAMM</name>
<dbReference type="PANTHER" id="PTHR43212">
    <property type="entry name" value="QUERCETIN 2,3-DIOXYGENASE"/>
    <property type="match status" value="1"/>
</dbReference>
<evidence type="ECO:0000313" key="2">
    <source>
        <dbReference type="Proteomes" id="UP001589898"/>
    </source>
</evidence>
<dbReference type="PANTHER" id="PTHR43212:SF3">
    <property type="entry name" value="QUERCETIN 2,3-DIOXYGENASE"/>
    <property type="match status" value="1"/>
</dbReference>